<keyword evidence="1" id="KW-0472">Membrane</keyword>
<feature type="transmembrane region" description="Helical" evidence="1">
    <location>
        <begin position="324"/>
        <end position="345"/>
    </location>
</feature>
<proteinExistence type="predicted"/>
<reference evidence="5 6" key="1">
    <citation type="submission" date="2016-09" db="EMBL/GenBank/DDBJ databases">
        <title>Vagococcus teuberi sp. nov., isolated from the Malian artisanal sour milk fene.</title>
        <authorList>
            <person name="Wullschleger S."/>
            <person name="Seifert C."/>
            <person name="Baumgartner S."/>
            <person name="Lacroix C."/>
            <person name="Bonfoh B."/>
            <person name="Stevens M.J."/>
            <person name="Meile L."/>
        </authorList>
    </citation>
    <scope>NUCLEOTIDE SEQUENCE [LARGE SCALE GENOMIC DNA]</scope>
    <source>
        <strain evidence="5 6">DSM 21459</strain>
    </source>
</reference>
<dbReference type="EMBL" id="CP017267">
    <property type="protein sequence ID" value="APB31159.1"/>
    <property type="molecule type" value="Genomic_DNA"/>
</dbReference>
<name>A0A1J0A5G9_9ENTE</name>
<dbReference type="Pfam" id="PF06030">
    <property type="entry name" value="WxLIP_PGBD"/>
    <property type="match status" value="1"/>
</dbReference>
<dbReference type="RefSeq" id="WP_071456744.1">
    <property type="nucleotide sequence ID" value="NZ_CP017267.1"/>
</dbReference>
<evidence type="ECO:0000259" key="4">
    <source>
        <dbReference type="Pfam" id="PF11797"/>
    </source>
</evidence>
<keyword evidence="2" id="KW-0732">Signal</keyword>
<evidence type="ECO:0000313" key="5">
    <source>
        <dbReference type="EMBL" id="APB31159.1"/>
    </source>
</evidence>
<sequence>MKHVLKKIFVLLLFFMITLSFYDTTEANQVGFSVDPKFPSNQLDKDSGYFHIQLKPGNKQQLSIELKNYTDKEITLKTTVASATTNVNGVVDYTPTTNKTDNSLPVDLSKLIKIDKEIVLAANETKQVPVFVSMTNEFVPGVIASGISFEEINSTNQKSLTNQTTVNNKFSYVLALLMQQEASLDVQPELNLGKVMAKDINTKTSISAYIRNVAPAYLNQVKIESTLTKKGEDKPFYQYKKENMQLSPNSVFEFPTFLNGKKLESGEYTYKAVISGMTAELNKEEREKLTWELEDVFHVEKKRAKELNDHDYQVETTKGTSTKWLMLAIVLNIVLITSFVSYVFFKKKKSSN</sequence>
<dbReference type="OrthoDB" id="2148359at2"/>
<keyword evidence="6" id="KW-1185">Reference proteome</keyword>
<feature type="signal peptide" evidence="2">
    <location>
        <begin position="1"/>
        <end position="22"/>
    </location>
</feature>
<evidence type="ECO:0000259" key="3">
    <source>
        <dbReference type="Pfam" id="PF06030"/>
    </source>
</evidence>
<evidence type="ECO:0000256" key="2">
    <source>
        <dbReference type="SAM" id="SignalP"/>
    </source>
</evidence>
<gene>
    <name evidence="5" type="ORF">BHY08_04535</name>
</gene>
<evidence type="ECO:0000256" key="1">
    <source>
        <dbReference type="SAM" id="Phobius"/>
    </source>
</evidence>
<dbReference type="AlphaFoldDB" id="A0A1J0A5G9"/>
<dbReference type="Proteomes" id="UP000191200">
    <property type="component" value="Chromosome"/>
</dbReference>
<keyword evidence="1" id="KW-1133">Transmembrane helix</keyword>
<dbReference type="STRING" id="519472.BHY08_04535"/>
<feature type="chain" id="PRO_5009608624" evidence="2">
    <location>
        <begin position="23"/>
        <end position="352"/>
    </location>
</feature>
<keyword evidence="1" id="KW-0812">Transmembrane</keyword>
<protein>
    <submittedName>
        <fullName evidence="5">Uncharacterized protein</fullName>
    </submittedName>
</protein>
<accession>A0A1J0A5G9</accession>
<feature type="domain" description="WxL Interacting Protein host binding" evidence="4">
    <location>
        <begin position="162"/>
        <end position="308"/>
    </location>
</feature>
<dbReference type="InterPro" id="IPR010317">
    <property type="entry name" value="WxLIP_PGBD"/>
</dbReference>
<evidence type="ECO:0000313" key="6">
    <source>
        <dbReference type="Proteomes" id="UP000191200"/>
    </source>
</evidence>
<dbReference type="Pfam" id="PF11797">
    <property type="entry name" value="WxLIP_HBD"/>
    <property type="match status" value="1"/>
</dbReference>
<feature type="domain" description="WxL Interacting Protein peptidoglycan binding" evidence="3">
    <location>
        <begin position="32"/>
        <end position="151"/>
    </location>
</feature>
<dbReference type="KEGG" id="vte:BHY08_04535"/>
<organism evidence="5 6">
    <name type="scientific">Vagococcus teuberi</name>
    <dbReference type="NCBI Taxonomy" id="519472"/>
    <lineage>
        <taxon>Bacteria</taxon>
        <taxon>Bacillati</taxon>
        <taxon>Bacillota</taxon>
        <taxon>Bacilli</taxon>
        <taxon>Lactobacillales</taxon>
        <taxon>Enterococcaceae</taxon>
        <taxon>Vagococcus</taxon>
    </lineage>
</organism>
<dbReference type="InterPro" id="IPR021759">
    <property type="entry name" value="WxLIP_HBD"/>
</dbReference>